<keyword evidence="2 6" id="KW-0812">Transmembrane</keyword>
<feature type="domain" description="Major facilitator superfamily (MFS) profile" evidence="7">
    <location>
        <begin position="78"/>
        <end position="588"/>
    </location>
</feature>
<feature type="transmembrane region" description="Helical" evidence="6">
    <location>
        <begin position="425"/>
        <end position="448"/>
    </location>
</feature>
<reference evidence="8" key="1">
    <citation type="submission" date="2023-06" db="EMBL/GenBank/DDBJ databases">
        <title>Genome-scale phylogeny and comparative genomics of the fungal order Sordariales.</title>
        <authorList>
            <consortium name="Lawrence Berkeley National Laboratory"/>
            <person name="Hensen N."/>
            <person name="Bonometti L."/>
            <person name="Westerberg I."/>
            <person name="Brannstrom I.O."/>
            <person name="Guillou S."/>
            <person name="Cros-Aarteil S."/>
            <person name="Calhoun S."/>
            <person name="Haridas S."/>
            <person name="Kuo A."/>
            <person name="Mondo S."/>
            <person name="Pangilinan J."/>
            <person name="Riley R."/>
            <person name="Labutti K."/>
            <person name="Andreopoulos B."/>
            <person name="Lipzen A."/>
            <person name="Chen C."/>
            <person name="Yanf M."/>
            <person name="Daum C."/>
            <person name="Ng V."/>
            <person name="Clum A."/>
            <person name="Steindorff A."/>
            <person name="Ohm R."/>
            <person name="Martin F."/>
            <person name="Silar P."/>
            <person name="Natvig D."/>
            <person name="Lalanne C."/>
            <person name="Gautier V."/>
            <person name="Ament-Velasquez S.L."/>
            <person name="Kruys A."/>
            <person name="Hutchinson M.I."/>
            <person name="Powell A.J."/>
            <person name="Barry K."/>
            <person name="Miller A.N."/>
            <person name="Grigoriev I.V."/>
            <person name="Debuchy R."/>
            <person name="Gladieux P."/>
            <person name="Thoren M.H."/>
            <person name="Johannesson H."/>
        </authorList>
    </citation>
    <scope>NUCLEOTIDE SEQUENCE</scope>
    <source>
        <strain evidence="8">CBS 606.72</strain>
    </source>
</reference>
<name>A0AA39WRQ6_9PEZI</name>
<sequence length="625" mass="67551">MESASGSRPPLAPGNGVEPIVGGMDENGEWRSALESEVTETTTLLGGESENGGPPRKDSWVGFEDFEGLPWWKTPSVWWMMVPYAFFTLAFGGSLVPKLNLIIDLICKKYFDDKSATDPTFIFHPVVPGGDNPHCRQDGDVLQNVATFTLALSVLVGGLSTLTAPKIGALSDRFGRKRLIVISSSGAIIGEAITILAAKYPSVVHYRWLLVGSFFDGLAGSFTAGSILSHAYVADCTPPSKRSVAIGYLHSCLFTGLAFGPLLAGYLVEWTGSLLSIFYVTLGCHIFFILFMLFIAPESLSKRRQRIARERHAAERTAAGPPPDWALSIGSAMPGKHFGDTVREIISENPLAPLSILFPSVASSTRSSVVQESSLIQKNKLLRRNLITLALIDMWILGAAMSAGTVTVLYTEKMFHWGNFESSQFISLVSMVRVVVLMGIFPVITYVFRTRRARRQSAPVIEKNAGADELDIWVLRSALLSDVIGATGYILARTGGQFILAAIITALGGMGSATIQASLSKHVPADRVGQLLGGIGLLHSLARVFSPVVFNGIFAATVKTFPQAFFVLLAGVFAICLALSFLVRPHVYMEEDEIQVPDSPSSRNNSARVRQDALEDDELLPGLAP</sequence>
<dbReference type="PROSITE" id="PS50850">
    <property type="entry name" value="MFS"/>
    <property type="match status" value="1"/>
</dbReference>
<evidence type="ECO:0000256" key="6">
    <source>
        <dbReference type="SAM" id="Phobius"/>
    </source>
</evidence>
<dbReference type="SUPFAM" id="SSF103473">
    <property type="entry name" value="MFS general substrate transporter"/>
    <property type="match status" value="1"/>
</dbReference>
<feature type="region of interest" description="Disordered" evidence="5">
    <location>
        <begin position="594"/>
        <end position="625"/>
    </location>
</feature>
<accession>A0AA39WRQ6</accession>
<dbReference type="GO" id="GO:0016020">
    <property type="term" value="C:membrane"/>
    <property type="evidence" value="ECO:0007669"/>
    <property type="project" value="UniProtKB-SubCell"/>
</dbReference>
<dbReference type="PROSITE" id="PS00216">
    <property type="entry name" value="SUGAR_TRANSPORT_1"/>
    <property type="match status" value="1"/>
</dbReference>
<comment type="caution">
    <text evidence="8">The sequence shown here is derived from an EMBL/GenBank/DDBJ whole genome shotgun (WGS) entry which is preliminary data.</text>
</comment>
<feature type="transmembrane region" description="Helical" evidence="6">
    <location>
        <begin position="498"/>
        <end position="519"/>
    </location>
</feature>
<evidence type="ECO:0000256" key="2">
    <source>
        <dbReference type="ARBA" id="ARBA00022692"/>
    </source>
</evidence>
<dbReference type="InterPro" id="IPR005829">
    <property type="entry name" value="Sugar_transporter_CS"/>
</dbReference>
<dbReference type="InterPro" id="IPR036259">
    <property type="entry name" value="MFS_trans_sf"/>
</dbReference>
<feature type="transmembrane region" description="Helical" evidence="6">
    <location>
        <begin position="386"/>
        <end position="410"/>
    </location>
</feature>
<feature type="transmembrane region" description="Helical" evidence="6">
    <location>
        <begin position="564"/>
        <end position="583"/>
    </location>
</feature>
<gene>
    <name evidence="8" type="ORF">B0T14DRAFT_230390</name>
</gene>
<protein>
    <submittedName>
        <fullName evidence="8">Major facilitator superfamily domain-containing protein</fullName>
    </submittedName>
</protein>
<comment type="subcellular location">
    <subcellularLocation>
        <location evidence="1">Membrane</location>
        <topology evidence="1">Multi-pass membrane protein</topology>
    </subcellularLocation>
</comment>
<dbReference type="PANTHER" id="PTHR23507:SF40">
    <property type="entry name" value="TETRACYCLINE-EFFLUX TRANSPORTER"/>
    <property type="match status" value="1"/>
</dbReference>
<feature type="transmembrane region" description="Helical" evidence="6">
    <location>
        <begin position="245"/>
        <end position="268"/>
    </location>
</feature>
<organism evidence="8 9">
    <name type="scientific">Immersiella caudata</name>
    <dbReference type="NCBI Taxonomy" id="314043"/>
    <lineage>
        <taxon>Eukaryota</taxon>
        <taxon>Fungi</taxon>
        <taxon>Dikarya</taxon>
        <taxon>Ascomycota</taxon>
        <taxon>Pezizomycotina</taxon>
        <taxon>Sordariomycetes</taxon>
        <taxon>Sordariomycetidae</taxon>
        <taxon>Sordariales</taxon>
        <taxon>Lasiosphaeriaceae</taxon>
        <taxon>Immersiella</taxon>
    </lineage>
</organism>
<evidence type="ECO:0000256" key="3">
    <source>
        <dbReference type="ARBA" id="ARBA00022989"/>
    </source>
</evidence>
<evidence type="ECO:0000259" key="7">
    <source>
        <dbReference type="PROSITE" id="PS50850"/>
    </source>
</evidence>
<keyword evidence="9" id="KW-1185">Reference proteome</keyword>
<evidence type="ECO:0000256" key="1">
    <source>
        <dbReference type="ARBA" id="ARBA00004141"/>
    </source>
</evidence>
<dbReference type="Pfam" id="PF07690">
    <property type="entry name" value="MFS_1"/>
    <property type="match status" value="1"/>
</dbReference>
<proteinExistence type="predicted"/>
<dbReference type="PANTHER" id="PTHR23507">
    <property type="entry name" value="ZGC:174356"/>
    <property type="match status" value="1"/>
</dbReference>
<evidence type="ECO:0000256" key="5">
    <source>
        <dbReference type="SAM" id="MobiDB-lite"/>
    </source>
</evidence>
<dbReference type="Gene3D" id="1.20.1250.20">
    <property type="entry name" value="MFS general substrate transporter like domains"/>
    <property type="match status" value="1"/>
</dbReference>
<keyword evidence="4 6" id="KW-0472">Membrane</keyword>
<feature type="compositionally biased region" description="Polar residues" evidence="5">
    <location>
        <begin position="598"/>
        <end position="608"/>
    </location>
</feature>
<evidence type="ECO:0000256" key="4">
    <source>
        <dbReference type="ARBA" id="ARBA00023136"/>
    </source>
</evidence>
<feature type="region of interest" description="Disordered" evidence="5">
    <location>
        <begin position="1"/>
        <end position="29"/>
    </location>
</feature>
<feature type="transmembrane region" description="Helical" evidence="6">
    <location>
        <begin position="77"/>
        <end position="96"/>
    </location>
</feature>
<feature type="transmembrane region" description="Helical" evidence="6">
    <location>
        <begin position="179"/>
        <end position="200"/>
    </location>
</feature>
<feature type="transmembrane region" description="Helical" evidence="6">
    <location>
        <begin position="274"/>
        <end position="296"/>
    </location>
</feature>
<dbReference type="InterPro" id="IPR020846">
    <property type="entry name" value="MFS_dom"/>
</dbReference>
<dbReference type="InterPro" id="IPR011701">
    <property type="entry name" value="MFS"/>
</dbReference>
<evidence type="ECO:0000313" key="9">
    <source>
        <dbReference type="Proteomes" id="UP001175000"/>
    </source>
</evidence>
<dbReference type="AlphaFoldDB" id="A0AA39WRQ6"/>
<feature type="transmembrane region" description="Helical" evidence="6">
    <location>
        <begin position="206"/>
        <end position="233"/>
    </location>
</feature>
<feature type="transmembrane region" description="Helical" evidence="6">
    <location>
        <begin position="531"/>
        <end position="558"/>
    </location>
</feature>
<keyword evidence="3 6" id="KW-1133">Transmembrane helix</keyword>
<dbReference type="EMBL" id="JAULSU010000004">
    <property type="protein sequence ID" value="KAK0620364.1"/>
    <property type="molecule type" value="Genomic_DNA"/>
</dbReference>
<dbReference type="GO" id="GO:0022857">
    <property type="term" value="F:transmembrane transporter activity"/>
    <property type="evidence" value="ECO:0007669"/>
    <property type="project" value="InterPro"/>
</dbReference>
<dbReference type="Proteomes" id="UP001175000">
    <property type="component" value="Unassembled WGS sequence"/>
</dbReference>
<evidence type="ECO:0000313" key="8">
    <source>
        <dbReference type="EMBL" id="KAK0620364.1"/>
    </source>
</evidence>